<dbReference type="PROSITE" id="PS50011">
    <property type="entry name" value="PROTEIN_KINASE_DOM"/>
    <property type="match status" value="1"/>
</dbReference>
<dbReference type="GO" id="GO:0005524">
    <property type="term" value="F:ATP binding"/>
    <property type="evidence" value="ECO:0007669"/>
    <property type="project" value="UniProtKB-KW"/>
</dbReference>
<keyword evidence="2" id="KW-0808">Transferase</keyword>
<comment type="caution">
    <text evidence="7">The sequence shown here is derived from an EMBL/GenBank/DDBJ whole genome shotgun (WGS) entry which is preliminary data.</text>
</comment>
<keyword evidence="4" id="KW-0418">Kinase</keyword>
<dbReference type="Proteomes" id="UP000467700">
    <property type="component" value="Unassembled WGS sequence"/>
</dbReference>
<accession>A0A8S0W383</accession>
<dbReference type="GO" id="GO:0005634">
    <property type="term" value="C:nucleus"/>
    <property type="evidence" value="ECO:0007669"/>
    <property type="project" value="TreeGrafter"/>
</dbReference>
<keyword evidence="5" id="KW-0067">ATP-binding</keyword>
<gene>
    <name evidence="7" type="ORF">AAE3_LOCUS10609</name>
</gene>
<organism evidence="7 8">
    <name type="scientific">Cyclocybe aegerita</name>
    <name type="common">Black poplar mushroom</name>
    <name type="synonym">Agrocybe aegerita</name>
    <dbReference type="NCBI Taxonomy" id="1973307"/>
    <lineage>
        <taxon>Eukaryota</taxon>
        <taxon>Fungi</taxon>
        <taxon>Dikarya</taxon>
        <taxon>Basidiomycota</taxon>
        <taxon>Agaricomycotina</taxon>
        <taxon>Agaricomycetes</taxon>
        <taxon>Agaricomycetidae</taxon>
        <taxon>Agaricales</taxon>
        <taxon>Agaricineae</taxon>
        <taxon>Bolbitiaceae</taxon>
        <taxon>Cyclocybe</taxon>
    </lineage>
</organism>
<dbReference type="InterPro" id="IPR051175">
    <property type="entry name" value="CLK_kinases"/>
</dbReference>
<dbReference type="GO" id="GO:0004674">
    <property type="term" value="F:protein serine/threonine kinase activity"/>
    <property type="evidence" value="ECO:0007669"/>
    <property type="project" value="UniProtKB-KW"/>
</dbReference>
<dbReference type="PANTHER" id="PTHR45646">
    <property type="entry name" value="SERINE/THREONINE-PROTEIN KINASE DOA-RELATED"/>
    <property type="match status" value="1"/>
</dbReference>
<name>A0A8S0W383_CYCAE</name>
<dbReference type="SUPFAM" id="SSF56112">
    <property type="entry name" value="Protein kinase-like (PK-like)"/>
    <property type="match status" value="1"/>
</dbReference>
<dbReference type="GO" id="GO:0043484">
    <property type="term" value="P:regulation of RNA splicing"/>
    <property type="evidence" value="ECO:0007669"/>
    <property type="project" value="TreeGrafter"/>
</dbReference>
<evidence type="ECO:0000256" key="5">
    <source>
        <dbReference type="ARBA" id="ARBA00022840"/>
    </source>
</evidence>
<sequence>MLCDFVKDAPCLGLIQPHQYRAPEVILNIPWDEKVDIWSIGVMIWDMFYDHNLFDYRDLEGKPSTTYHLAQMVALLGPPPKDFLCRSTTDALWEWFDEEGNWKAQIQIPDTSLEKAESRLTGEEKLNFPKFIWRMLKWKPEERSSAHELLEDDWLKDASK</sequence>
<reference evidence="7 8" key="1">
    <citation type="submission" date="2020-01" db="EMBL/GenBank/DDBJ databases">
        <authorList>
            <person name="Gupta K D."/>
        </authorList>
    </citation>
    <scope>NUCLEOTIDE SEQUENCE [LARGE SCALE GENOMIC DNA]</scope>
</reference>
<proteinExistence type="predicted"/>
<evidence type="ECO:0000256" key="2">
    <source>
        <dbReference type="ARBA" id="ARBA00022679"/>
    </source>
</evidence>
<evidence type="ECO:0000256" key="4">
    <source>
        <dbReference type="ARBA" id="ARBA00022777"/>
    </source>
</evidence>
<evidence type="ECO:0000259" key="6">
    <source>
        <dbReference type="PROSITE" id="PS50011"/>
    </source>
</evidence>
<evidence type="ECO:0000256" key="3">
    <source>
        <dbReference type="ARBA" id="ARBA00022741"/>
    </source>
</evidence>
<protein>
    <recommendedName>
        <fullName evidence="6">Protein kinase domain-containing protein</fullName>
    </recommendedName>
</protein>
<dbReference type="AlphaFoldDB" id="A0A8S0W383"/>
<dbReference type="InterPro" id="IPR011009">
    <property type="entry name" value="Kinase-like_dom_sf"/>
</dbReference>
<dbReference type="OrthoDB" id="5979581at2759"/>
<keyword evidence="8" id="KW-1185">Reference proteome</keyword>
<keyword evidence="3" id="KW-0547">Nucleotide-binding</keyword>
<dbReference type="Gene3D" id="1.10.510.10">
    <property type="entry name" value="Transferase(Phosphotransferase) domain 1"/>
    <property type="match status" value="1"/>
</dbReference>
<feature type="domain" description="Protein kinase" evidence="6">
    <location>
        <begin position="1"/>
        <end position="155"/>
    </location>
</feature>
<dbReference type="Pfam" id="PF00069">
    <property type="entry name" value="Pkinase"/>
    <property type="match status" value="1"/>
</dbReference>
<evidence type="ECO:0000313" key="7">
    <source>
        <dbReference type="EMBL" id="CAA7268405.1"/>
    </source>
</evidence>
<dbReference type="InterPro" id="IPR000719">
    <property type="entry name" value="Prot_kinase_dom"/>
</dbReference>
<keyword evidence="1" id="KW-0723">Serine/threonine-protein kinase</keyword>
<dbReference type="PANTHER" id="PTHR45646:SF11">
    <property type="entry name" value="SERINE_THREONINE-PROTEIN KINASE DOA"/>
    <property type="match status" value="1"/>
</dbReference>
<dbReference type="EMBL" id="CACVBS010000068">
    <property type="protein sequence ID" value="CAA7268405.1"/>
    <property type="molecule type" value="Genomic_DNA"/>
</dbReference>
<evidence type="ECO:0000313" key="8">
    <source>
        <dbReference type="Proteomes" id="UP000467700"/>
    </source>
</evidence>
<evidence type="ECO:0000256" key="1">
    <source>
        <dbReference type="ARBA" id="ARBA00022527"/>
    </source>
</evidence>